<dbReference type="InterPro" id="IPR029044">
    <property type="entry name" value="Nucleotide-diphossugar_trans"/>
</dbReference>
<evidence type="ECO:0000259" key="1">
    <source>
        <dbReference type="Pfam" id="PF13712"/>
    </source>
</evidence>
<sequence length="299" mass="33632">MMDSDAPIFSVICVYNDRETLEKSLLSSLKNQCEDWYETILIDNRNQDYHSAAAALNAGAERASGKYYLFLHQDVKLLGDKWFKKARHQAESIGDLGAAGFAGVTVSGIDPETKGRNTISQGADKRKWRLGTEITAPRPVQTVDELGLLVPRDVFSDHQFDSTVCDGWHLYAVEYCLRMKYQTDLGVYALPMNIWHNSSKNAASGAIQDIGYYKTLVSVVESYSDLEMIYTTCGFWPANIWYTKTILYSLSILNTILPSSLSERVINSWPSIWGGAVPLLWQEGRKAVPVLLKEIRQQT</sequence>
<keyword evidence="3" id="KW-1185">Reference proteome</keyword>
<reference evidence="2" key="1">
    <citation type="journal article" date="2023" name="Front. Microbiol.">
        <title>Genomic-based phylogenetic and metabolic analyses of the genus Natronomonas, and description of Natronomonas aquatica sp. nov.</title>
        <authorList>
            <person name="Garcia-Roldan A."/>
            <person name="Duran-Viseras A."/>
            <person name="de la Haba R.R."/>
            <person name="Corral P."/>
            <person name="Sanchez-Porro C."/>
            <person name="Ventosa A."/>
        </authorList>
    </citation>
    <scope>NUCLEOTIDE SEQUENCE</scope>
    <source>
        <strain evidence="2">F2-12</strain>
    </source>
</reference>
<protein>
    <recommendedName>
        <fullName evidence="1">Streptomycin biosynthesis protein StrF domain-containing protein</fullName>
    </recommendedName>
</protein>
<evidence type="ECO:0000313" key="3">
    <source>
        <dbReference type="Proteomes" id="UP001139494"/>
    </source>
</evidence>
<dbReference type="Gene3D" id="3.90.550.10">
    <property type="entry name" value="Spore Coat Polysaccharide Biosynthesis Protein SpsA, Chain A"/>
    <property type="match status" value="1"/>
</dbReference>
<dbReference type="Proteomes" id="UP001139494">
    <property type="component" value="Unassembled WGS sequence"/>
</dbReference>
<dbReference type="InterPro" id="IPR059123">
    <property type="entry name" value="StrF_dom"/>
</dbReference>
<dbReference type="AlphaFoldDB" id="A0A9R1D7B5"/>
<proteinExistence type="predicted"/>
<dbReference type="CDD" id="cd00761">
    <property type="entry name" value="Glyco_tranf_GTA_type"/>
    <property type="match status" value="1"/>
</dbReference>
<accession>A0A9R1D7B5</accession>
<feature type="domain" description="Streptomycin biosynthesis protein StrF" evidence="1">
    <location>
        <begin position="11"/>
        <end position="195"/>
    </location>
</feature>
<dbReference type="Pfam" id="PF13712">
    <property type="entry name" value="Glyco_tranf_2_5"/>
    <property type="match status" value="1"/>
</dbReference>
<comment type="caution">
    <text evidence="2">The sequence shown here is derived from an EMBL/GenBank/DDBJ whole genome shotgun (WGS) entry which is preliminary data.</text>
</comment>
<evidence type="ECO:0000313" key="2">
    <source>
        <dbReference type="EMBL" id="MCQ4333115.1"/>
    </source>
</evidence>
<dbReference type="RefSeq" id="WP_256029133.1">
    <property type="nucleotide sequence ID" value="NZ_JAHLKM010000005.1"/>
</dbReference>
<organism evidence="2 3">
    <name type="scientific">Natronomonas aquatica</name>
    <dbReference type="NCBI Taxonomy" id="2841590"/>
    <lineage>
        <taxon>Archaea</taxon>
        <taxon>Methanobacteriati</taxon>
        <taxon>Methanobacteriota</taxon>
        <taxon>Stenosarchaea group</taxon>
        <taxon>Halobacteria</taxon>
        <taxon>Halobacteriales</taxon>
        <taxon>Natronomonadaceae</taxon>
        <taxon>Natronomonas</taxon>
    </lineage>
</organism>
<name>A0A9R1D7B5_9EURY</name>
<dbReference type="SUPFAM" id="SSF53448">
    <property type="entry name" value="Nucleotide-diphospho-sugar transferases"/>
    <property type="match status" value="1"/>
</dbReference>
<gene>
    <name evidence="2" type="ORF">KM295_06315</name>
</gene>
<dbReference type="EMBL" id="JAHLKM010000005">
    <property type="protein sequence ID" value="MCQ4333115.1"/>
    <property type="molecule type" value="Genomic_DNA"/>
</dbReference>